<accession>A0A165CX41</accession>
<organism evidence="4 5">
    <name type="scientific">Calocera cornea HHB12733</name>
    <dbReference type="NCBI Taxonomy" id="1353952"/>
    <lineage>
        <taxon>Eukaryota</taxon>
        <taxon>Fungi</taxon>
        <taxon>Dikarya</taxon>
        <taxon>Basidiomycota</taxon>
        <taxon>Agaricomycotina</taxon>
        <taxon>Dacrymycetes</taxon>
        <taxon>Dacrymycetales</taxon>
        <taxon>Dacrymycetaceae</taxon>
        <taxon>Calocera</taxon>
    </lineage>
</organism>
<evidence type="ECO:0000313" key="4">
    <source>
        <dbReference type="EMBL" id="KZT51580.1"/>
    </source>
</evidence>
<evidence type="ECO:0000313" key="5">
    <source>
        <dbReference type="Proteomes" id="UP000076842"/>
    </source>
</evidence>
<dbReference type="Proteomes" id="UP000076842">
    <property type="component" value="Unassembled WGS sequence"/>
</dbReference>
<dbReference type="EMBL" id="KV424101">
    <property type="protein sequence ID" value="KZT51580.1"/>
    <property type="molecule type" value="Genomic_DNA"/>
</dbReference>
<keyword evidence="1" id="KW-0560">Oxidoreductase</keyword>
<dbReference type="SUPFAM" id="SSF51735">
    <property type="entry name" value="NAD(P)-binding Rossmann-fold domains"/>
    <property type="match status" value="1"/>
</dbReference>
<dbReference type="AlphaFoldDB" id="A0A165CX41"/>
<gene>
    <name evidence="4" type="ORF">CALCODRAFT_512614</name>
</gene>
<name>A0A165CX41_9BASI</name>
<evidence type="ECO:0000256" key="2">
    <source>
        <dbReference type="ARBA" id="ARBA00023445"/>
    </source>
</evidence>
<evidence type="ECO:0000259" key="3">
    <source>
        <dbReference type="Pfam" id="PF01370"/>
    </source>
</evidence>
<dbReference type="InterPro" id="IPR036291">
    <property type="entry name" value="NAD(P)-bd_dom_sf"/>
</dbReference>
<feature type="domain" description="NAD-dependent epimerase/dehydratase" evidence="3">
    <location>
        <begin position="10"/>
        <end position="255"/>
    </location>
</feature>
<dbReference type="PANTHER" id="PTHR10366">
    <property type="entry name" value="NAD DEPENDENT EPIMERASE/DEHYDRATASE"/>
    <property type="match status" value="1"/>
</dbReference>
<dbReference type="Gene3D" id="3.40.50.720">
    <property type="entry name" value="NAD(P)-binding Rossmann-like Domain"/>
    <property type="match status" value="1"/>
</dbReference>
<comment type="similarity">
    <text evidence="2">Belongs to the NAD(P)-dependent epimerase/dehydratase family. Dihydroflavonol-4-reductase subfamily.</text>
</comment>
<evidence type="ECO:0000256" key="1">
    <source>
        <dbReference type="ARBA" id="ARBA00023002"/>
    </source>
</evidence>
<dbReference type="InterPro" id="IPR001509">
    <property type="entry name" value="Epimerase_deHydtase"/>
</dbReference>
<sequence>MPIVLPPSTVLVTGANGFLALHIVKQLLEQGYMVRGTVRSSSKGEWIKNKFANFGDKFEYSVVEDITEEGAFDEAIRGVDAVLHTASPVPENFVGTYESAKSIVKSLQSSHTVKRVVFTSSFTAVWGPHPLGYTYSESDWNDTASKLIKEKPHELPGSMLYFAAKTDSEREFWKFYEEHKDQLAWDLVTLTPPYIFGPVLQDGPNSSTNTIWKKAFKENPADQVGQHAGFWIDVRDCAHAHLLSLQKEQAGGERFLITGGAFTWQDVYNELQSLHIPEIPKGVEDKDVLDIPNTSKATTKLGLTYHTLGESVRDTIVALQERGNNK</sequence>
<dbReference type="InterPro" id="IPR050425">
    <property type="entry name" value="NAD(P)_dehydrat-like"/>
</dbReference>
<proteinExistence type="inferred from homology"/>
<protein>
    <submittedName>
        <fullName evidence="4">NAD(P)-binding protein</fullName>
    </submittedName>
</protein>
<dbReference type="STRING" id="1353952.A0A165CX41"/>
<keyword evidence="5" id="KW-1185">Reference proteome</keyword>
<dbReference type="Pfam" id="PF01370">
    <property type="entry name" value="Epimerase"/>
    <property type="match status" value="1"/>
</dbReference>
<dbReference type="PANTHER" id="PTHR10366:SF564">
    <property type="entry name" value="STEROL-4-ALPHA-CARBOXYLATE 3-DEHYDROGENASE, DECARBOXYLATING"/>
    <property type="match status" value="1"/>
</dbReference>
<dbReference type="InParanoid" id="A0A165CX41"/>
<dbReference type="GO" id="GO:0016616">
    <property type="term" value="F:oxidoreductase activity, acting on the CH-OH group of donors, NAD or NADP as acceptor"/>
    <property type="evidence" value="ECO:0007669"/>
    <property type="project" value="TreeGrafter"/>
</dbReference>
<dbReference type="OrthoDB" id="2735536at2759"/>
<reference evidence="4 5" key="1">
    <citation type="journal article" date="2016" name="Mol. Biol. Evol.">
        <title>Comparative Genomics of Early-Diverging Mushroom-Forming Fungi Provides Insights into the Origins of Lignocellulose Decay Capabilities.</title>
        <authorList>
            <person name="Nagy L.G."/>
            <person name="Riley R."/>
            <person name="Tritt A."/>
            <person name="Adam C."/>
            <person name="Daum C."/>
            <person name="Floudas D."/>
            <person name="Sun H."/>
            <person name="Yadav J.S."/>
            <person name="Pangilinan J."/>
            <person name="Larsson K.H."/>
            <person name="Matsuura K."/>
            <person name="Barry K."/>
            <person name="Labutti K."/>
            <person name="Kuo R."/>
            <person name="Ohm R.A."/>
            <person name="Bhattacharya S.S."/>
            <person name="Shirouzu T."/>
            <person name="Yoshinaga Y."/>
            <person name="Martin F.M."/>
            <person name="Grigoriev I.V."/>
            <person name="Hibbett D.S."/>
        </authorList>
    </citation>
    <scope>NUCLEOTIDE SEQUENCE [LARGE SCALE GENOMIC DNA]</scope>
    <source>
        <strain evidence="4 5">HHB12733</strain>
    </source>
</reference>